<organism evidence="2 3">
    <name type="scientific">Meristemomyces frigidus</name>
    <dbReference type="NCBI Taxonomy" id="1508187"/>
    <lineage>
        <taxon>Eukaryota</taxon>
        <taxon>Fungi</taxon>
        <taxon>Dikarya</taxon>
        <taxon>Ascomycota</taxon>
        <taxon>Pezizomycotina</taxon>
        <taxon>Dothideomycetes</taxon>
        <taxon>Dothideomycetidae</taxon>
        <taxon>Mycosphaerellales</taxon>
        <taxon>Teratosphaeriaceae</taxon>
        <taxon>Meristemomyces</taxon>
    </lineage>
</organism>
<dbReference type="EMBL" id="JAVRRL010000123">
    <property type="protein sequence ID" value="KAK5107402.1"/>
    <property type="molecule type" value="Genomic_DNA"/>
</dbReference>
<evidence type="ECO:0000313" key="3">
    <source>
        <dbReference type="Proteomes" id="UP001310890"/>
    </source>
</evidence>
<gene>
    <name evidence="2" type="ORF">LTR62_001306</name>
</gene>
<name>A0AAN7YL52_9PEZI</name>
<feature type="compositionally biased region" description="Low complexity" evidence="1">
    <location>
        <begin position="606"/>
        <end position="616"/>
    </location>
</feature>
<proteinExistence type="predicted"/>
<dbReference type="AlphaFoldDB" id="A0AAN7YL52"/>
<evidence type="ECO:0000256" key="1">
    <source>
        <dbReference type="SAM" id="MobiDB-lite"/>
    </source>
</evidence>
<accession>A0AAN7YL52</accession>
<evidence type="ECO:0000313" key="2">
    <source>
        <dbReference type="EMBL" id="KAK5107402.1"/>
    </source>
</evidence>
<feature type="region of interest" description="Disordered" evidence="1">
    <location>
        <begin position="606"/>
        <end position="636"/>
    </location>
</feature>
<dbReference type="Proteomes" id="UP001310890">
    <property type="component" value="Unassembled WGS sequence"/>
</dbReference>
<protein>
    <submittedName>
        <fullName evidence="2">Uncharacterized protein</fullName>
    </submittedName>
</protein>
<reference evidence="2" key="1">
    <citation type="submission" date="2023-08" db="EMBL/GenBank/DDBJ databases">
        <title>Black Yeasts Isolated from many extreme environments.</title>
        <authorList>
            <person name="Coleine C."/>
            <person name="Stajich J.E."/>
            <person name="Selbmann L."/>
        </authorList>
    </citation>
    <scope>NUCLEOTIDE SEQUENCE</scope>
    <source>
        <strain evidence="2">CCFEE 5401</strain>
    </source>
</reference>
<comment type="caution">
    <text evidence="2">The sequence shown here is derived from an EMBL/GenBank/DDBJ whole genome shotgun (WGS) entry which is preliminary data.</text>
</comment>
<feature type="region of interest" description="Disordered" evidence="1">
    <location>
        <begin position="42"/>
        <end position="79"/>
    </location>
</feature>
<sequence length="670" mass="74377">MHLPQQPFGEVAWTLFERGTGLTFVANRFEVLASLPQAMHSPAECHLPGRKRQSRNNRGTKDAKRRRDARRSRRKMAAQMLDEQLSREIGAALEQLKFTAGPPPPPSSVSPSTPPSPTAMIRYPQPNFFPRRPPTPPELPSARFFELDSTPLSKVKPTEITTFLLAPAMSPPMSSWSPPLPSLIRKRLSTEHMPIFYDLSRLPEPTPKVKSEPAMSRAKLTSPCQELQLWRSIINLKPKRSRFFPLRTASPQMRVKLPQTVYKLHETDVPFSTSPLSCADAVKKGAWCTTTTSEYQAAPETYEVKSQSVPIFASSSAHSRQTLLTDYVFGPSIPSTQDKTSLSIDGFATNANELHAQITPSFGSSAANLWDILADTTPHCDTATNDPYVASLTHCEQLQNSYDMAWQENISSNPLEATPAEMDGREIPYVHGNSLADSGVDMRISPYTTEHADIMAEIYSATPTSGTPMGLNELMMDREYEEVMPATKYYAAHPYELADILPIDCFAPAEDSAHVQDRSAAHFDSEQALFRLATPPLNITSENLIDLAEFLKLGHGRNCWCNGWCDDCQTDTTAVDSDITPELLVATPEEMMTEAEEEWILFMSSSTTETTSPLSTVATATDVDEEEEKDGSRTRCTSGSDWIDLFSSTCVPKVAEPLVQDGWPEDCDWV</sequence>
<feature type="region of interest" description="Disordered" evidence="1">
    <location>
        <begin position="97"/>
        <end position="120"/>
    </location>
</feature>
<feature type="compositionally biased region" description="Basic residues" evidence="1">
    <location>
        <begin position="63"/>
        <end position="76"/>
    </location>
</feature>
<feature type="compositionally biased region" description="Pro residues" evidence="1">
    <location>
        <begin position="101"/>
        <end position="117"/>
    </location>
</feature>